<protein>
    <recommendedName>
        <fullName evidence="1">NAD(P)-binding domain-containing protein</fullName>
    </recommendedName>
</protein>
<evidence type="ECO:0000313" key="3">
    <source>
        <dbReference type="Proteomes" id="UP000076927"/>
    </source>
</evidence>
<dbReference type="EMBL" id="CP011388">
    <property type="protein sequence ID" value="ANE47049.1"/>
    <property type="molecule type" value="Genomic_DNA"/>
</dbReference>
<gene>
    <name evidence="2" type="ORF">SY83_13105</name>
</gene>
<dbReference type="InterPro" id="IPR036291">
    <property type="entry name" value="NAD(P)-bd_dom_sf"/>
</dbReference>
<organism evidence="2 3">
    <name type="scientific">Paenibacillus swuensis</name>
    <dbReference type="NCBI Taxonomy" id="1178515"/>
    <lineage>
        <taxon>Bacteria</taxon>
        <taxon>Bacillati</taxon>
        <taxon>Bacillota</taxon>
        <taxon>Bacilli</taxon>
        <taxon>Bacillales</taxon>
        <taxon>Paenibacillaceae</taxon>
        <taxon>Paenibacillus</taxon>
    </lineage>
</organism>
<reference evidence="2 3" key="1">
    <citation type="submission" date="2015-01" db="EMBL/GenBank/DDBJ databases">
        <title>Paenibacillus swuensis/DY6/whole genome sequencing.</title>
        <authorList>
            <person name="Kim M.K."/>
            <person name="Srinivasan S."/>
            <person name="Lee J.-J."/>
        </authorList>
    </citation>
    <scope>NUCLEOTIDE SEQUENCE [LARGE SCALE GENOMIC DNA]</scope>
    <source>
        <strain evidence="2 3">DY6</strain>
    </source>
</reference>
<dbReference type="Gene3D" id="3.90.25.10">
    <property type="entry name" value="UDP-galactose 4-epimerase, domain 1"/>
    <property type="match status" value="1"/>
</dbReference>
<dbReference type="InterPro" id="IPR016040">
    <property type="entry name" value="NAD(P)-bd_dom"/>
</dbReference>
<evidence type="ECO:0000259" key="1">
    <source>
        <dbReference type="Pfam" id="PF16363"/>
    </source>
</evidence>
<dbReference type="Pfam" id="PF16363">
    <property type="entry name" value="GDP_Man_Dehyd"/>
    <property type="match status" value="1"/>
</dbReference>
<accession>A0A172TJ09</accession>
<feature type="domain" description="NAD(P)-binding" evidence="1">
    <location>
        <begin position="4"/>
        <end position="305"/>
    </location>
</feature>
<dbReference type="PANTHER" id="PTHR43000">
    <property type="entry name" value="DTDP-D-GLUCOSE 4,6-DEHYDRATASE-RELATED"/>
    <property type="match status" value="1"/>
</dbReference>
<name>A0A172TJ09_9BACL</name>
<dbReference type="KEGG" id="pswu:SY83_13105"/>
<dbReference type="PATRIC" id="fig|1178515.4.peg.2627"/>
<keyword evidence="3" id="KW-1185">Reference proteome</keyword>
<evidence type="ECO:0000313" key="2">
    <source>
        <dbReference type="EMBL" id="ANE47049.1"/>
    </source>
</evidence>
<dbReference type="Gene3D" id="3.40.50.720">
    <property type="entry name" value="NAD(P)-binding Rossmann-like Domain"/>
    <property type="match status" value="1"/>
</dbReference>
<dbReference type="Proteomes" id="UP000076927">
    <property type="component" value="Chromosome"/>
</dbReference>
<dbReference type="STRING" id="1178515.SY83_13105"/>
<sequence length="319" mass="35739">MKILITGCNGFVGKHLVEFCLSQQCEVIGIGRGEGSQEPSDIHDKYTYVKGDFSDVEFVKNLLDHFQPDGLIHLAAQSSVKDSWSDISGTVDVNLSKTVSLYEGIRKSTLANKLKVLSVGSSEEYGYIDQGKMPIRESERLLPVSPYGLSKYLVETVNEYYIRQFGLNILHARPFNHIGPGQSLGFVVPDFSAQIVNIELGKQAPVMNVGNLDAKRDFLDVRDIVRSYFLLLQYGTQGEIYNVCSGISISIRSILDTLVSMSNIKITVNVDPKLIRKIDVPDYYGSNEKIQHELSWTPEFHISTSLADSLNYYREIIKV</sequence>
<dbReference type="SUPFAM" id="SSF51735">
    <property type="entry name" value="NAD(P)-binding Rossmann-fold domains"/>
    <property type="match status" value="1"/>
</dbReference>
<dbReference type="AlphaFoldDB" id="A0A172TJ09"/>
<proteinExistence type="predicted"/>